<feature type="compositionally biased region" description="Basic residues" evidence="1">
    <location>
        <begin position="1"/>
        <end position="10"/>
    </location>
</feature>
<keyword evidence="3" id="KW-1185">Reference proteome</keyword>
<dbReference type="EMBL" id="CYRY02004191">
    <property type="protein sequence ID" value="VCW68711.1"/>
    <property type="molecule type" value="Genomic_DNA"/>
</dbReference>
<name>A0A9X9PVR4_GULGU</name>
<feature type="compositionally biased region" description="Basic and acidic residues" evidence="1">
    <location>
        <begin position="14"/>
        <end position="37"/>
    </location>
</feature>
<gene>
    <name evidence="2" type="ORF">BN2614_LOCUS7</name>
</gene>
<proteinExistence type="predicted"/>
<feature type="region of interest" description="Disordered" evidence="1">
    <location>
        <begin position="1"/>
        <end position="71"/>
    </location>
</feature>
<reference evidence="2 3" key="1">
    <citation type="submission" date="2018-10" db="EMBL/GenBank/DDBJ databases">
        <authorList>
            <person name="Ekblom R."/>
            <person name="Jareborg N."/>
        </authorList>
    </citation>
    <scope>NUCLEOTIDE SEQUENCE [LARGE SCALE GENOMIC DNA]</scope>
    <source>
        <tissue evidence="2">Muscle</tissue>
    </source>
</reference>
<sequence>RRRRKGRRVLQRQEPAHPRAPSRSDGKPTGWSRREPQEAGLRPDGPKGLGVEAQKGEVTCPRKQCMKPRSKSAAWDLLLVLENARSSNAG</sequence>
<protein>
    <submittedName>
        <fullName evidence="2">Uncharacterized protein</fullName>
    </submittedName>
</protein>
<accession>A0A9X9PVR4</accession>
<evidence type="ECO:0000313" key="3">
    <source>
        <dbReference type="Proteomes" id="UP000269945"/>
    </source>
</evidence>
<evidence type="ECO:0000313" key="2">
    <source>
        <dbReference type="EMBL" id="VCW68711.1"/>
    </source>
</evidence>
<dbReference type="AlphaFoldDB" id="A0A9X9PVR4"/>
<feature type="non-terminal residue" evidence="2">
    <location>
        <position position="1"/>
    </location>
</feature>
<organism evidence="2 3">
    <name type="scientific">Gulo gulo</name>
    <name type="common">Wolverine</name>
    <name type="synonym">Gluton</name>
    <dbReference type="NCBI Taxonomy" id="48420"/>
    <lineage>
        <taxon>Eukaryota</taxon>
        <taxon>Metazoa</taxon>
        <taxon>Chordata</taxon>
        <taxon>Craniata</taxon>
        <taxon>Vertebrata</taxon>
        <taxon>Euteleostomi</taxon>
        <taxon>Mammalia</taxon>
        <taxon>Eutheria</taxon>
        <taxon>Laurasiatheria</taxon>
        <taxon>Carnivora</taxon>
        <taxon>Caniformia</taxon>
        <taxon>Musteloidea</taxon>
        <taxon>Mustelidae</taxon>
        <taxon>Guloninae</taxon>
        <taxon>Gulo</taxon>
    </lineage>
</organism>
<comment type="caution">
    <text evidence="2">The sequence shown here is derived from an EMBL/GenBank/DDBJ whole genome shotgun (WGS) entry which is preliminary data.</text>
</comment>
<evidence type="ECO:0000256" key="1">
    <source>
        <dbReference type="SAM" id="MobiDB-lite"/>
    </source>
</evidence>
<dbReference type="Proteomes" id="UP000269945">
    <property type="component" value="Unassembled WGS sequence"/>
</dbReference>